<dbReference type="PANTHER" id="PTHR46609">
    <property type="entry name" value="EXONUCLEASE, PHAGE-TYPE/RECB, C-TERMINAL DOMAIN-CONTAINING PROTEIN"/>
    <property type="match status" value="1"/>
</dbReference>
<reference evidence="4" key="1">
    <citation type="journal article" date="2016" name="Nature">
        <title>The genome of the seagrass Zostera marina reveals angiosperm adaptation to the sea.</title>
        <authorList>
            <person name="Olsen J.L."/>
            <person name="Rouze P."/>
            <person name="Verhelst B."/>
            <person name="Lin Y.-C."/>
            <person name="Bayer T."/>
            <person name="Collen J."/>
            <person name="Dattolo E."/>
            <person name="De Paoli E."/>
            <person name="Dittami S."/>
            <person name="Maumus F."/>
            <person name="Michel G."/>
            <person name="Kersting A."/>
            <person name="Lauritano C."/>
            <person name="Lohaus R."/>
            <person name="Toepel M."/>
            <person name="Tonon T."/>
            <person name="Vanneste K."/>
            <person name="Amirebrahimi M."/>
            <person name="Brakel J."/>
            <person name="Bostroem C."/>
            <person name="Chovatia M."/>
            <person name="Grimwood J."/>
            <person name="Jenkins J.W."/>
            <person name="Jueterbock A."/>
            <person name="Mraz A."/>
            <person name="Stam W.T."/>
            <person name="Tice H."/>
            <person name="Bornberg-Bauer E."/>
            <person name="Green P.J."/>
            <person name="Pearson G.A."/>
            <person name="Procaccini G."/>
            <person name="Duarte C.M."/>
            <person name="Schmutz J."/>
            <person name="Reusch T.B.H."/>
            <person name="Van de Peer Y."/>
        </authorList>
    </citation>
    <scope>NUCLEOTIDE SEQUENCE [LARGE SCALE GENOMIC DNA]</scope>
    <source>
        <strain evidence="4">cv. Finnish</strain>
    </source>
</reference>
<keyword evidence="4" id="KW-1185">Reference proteome</keyword>
<dbReference type="InterPro" id="IPR051703">
    <property type="entry name" value="NF-kappa-B_Signaling_Reg"/>
</dbReference>
<protein>
    <submittedName>
        <fullName evidence="3">Exonuclease, phage-type</fullName>
    </submittedName>
</protein>
<dbReference type="SUPFAM" id="SSF52980">
    <property type="entry name" value="Restriction endonuclease-like"/>
    <property type="match status" value="1"/>
</dbReference>
<feature type="region of interest" description="Disordered" evidence="1">
    <location>
        <begin position="20"/>
        <end position="40"/>
    </location>
</feature>
<sequence>MASTRFSSTTVMISKTCLSAKSSVPNSSPTATDSTRYSSSELPQRSEEWFALRKDKLTTSTFSTALGFWYPNRRSELWREKVYPSEPIMFNSSAKAAMSWGVTHEDTAIEHYKVVTGRDVRSLGFAVHSDSQYSWLGASPDGVLDDHEGGILEVKCPYNKGKPEDGVPWKVMPYYYMPQIQGLMEIMDKNWVDLYCWTPNGSSLFRVHRTPEYFLDMHEILKEFWWERVVPAREVVVAGGGNVDVQIFKPKARHELTGLVISKSRKLAAEAELIYKTVSADVSDV</sequence>
<dbReference type="InterPro" id="IPR011335">
    <property type="entry name" value="Restrct_endonuc-II-like"/>
</dbReference>
<accession>A0A0K9PUZ4</accession>
<dbReference type="InterPro" id="IPR019080">
    <property type="entry name" value="YqaJ_viral_recombinase"/>
</dbReference>
<dbReference type="CDD" id="cd22343">
    <property type="entry name" value="PDDEXK_lambda_exonuclease-like"/>
    <property type="match status" value="1"/>
</dbReference>
<evidence type="ECO:0000313" key="4">
    <source>
        <dbReference type="Proteomes" id="UP000036987"/>
    </source>
</evidence>
<comment type="caution">
    <text evidence="3">The sequence shown here is derived from an EMBL/GenBank/DDBJ whole genome shotgun (WGS) entry which is preliminary data.</text>
</comment>
<dbReference type="NCBIfam" id="TIGR03033">
    <property type="entry name" value="phage_rel_nuc"/>
    <property type="match status" value="1"/>
</dbReference>
<keyword evidence="3" id="KW-0540">Nuclease</keyword>
<evidence type="ECO:0000313" key="3">
    <source>
        <dbReference type="EMBL" id="KMZ72759.1"/>
    </source>
</evidence>
<dbReference type="OMA" id="RNELWEE"/>
<name>A0A0K9PUZ4_ZOSMR</name>
<dbReference type="STRING" id="29655.A0A0K9PUZ4"/>
<dbReference type="Gene3D" id="3.90.320.10">
    <property type="match status" value="1"/>
</dbReference>
<gene>
    <name evidence="3" type="ORF">ZOSMA_15G00980</name>
</gene>
<dbReference type="InterPro" id="IPR011604">
    <property type="entry name" value="PDDEXK-like_dom_sf"/>
</dbReference>
<dbReference type="GO" id="GO:0006281">
    <property type="term" value="P:DNA repair"/>
    <property type="evidence" value="ECO:0007669"/>
    <property type="project" value="UniProtKB-ARBA"/>
</dbReference>
<feature type="domain" description="YqaJ viral recombinase" evidence="2">
    <location>
        <begin position="48"/>
        <end position="186"/>
    </location>
</feature>
<dbReference type="PANTHER" id="PTHR46609:SF6">
    <property type="entry name" value="EXONUCLEASE, PHAGE-TYPE_RECB, C-TERMINAL DOMAIN-CONTAINING PROTEIN-RELATED"/>
    <property type="match status" value="1"/>
</dbReference>
<proteinExistence type="predicted"/>
<dbReference type="InterPro" id="IPR017482">
    <property type="entry name" value="Lambda-type_endonuclease"/>
</dbReference>
<organism evidence="3 4">
    <name type="scientific">Zostera marina</name>
    <name type="common">Eelgrass</name>
    <dbReference type="NCBI Taxonomy" id="29655"/>
    <lineage>
        <taxon>Eukaryota</taxon>
        <taxon>Viridiplantae</taxon>
        <taxon>Streptophyta</taxon>
        <taxon>Embryophyta</taxon>
        <taxon>Tracheophyta</taxon>
        <taxon>Spermatophyta</taxon>
        <taxon>Magnoliopsida</taxon>
        <taxon>Liliopsida</taxon>
        <taxon>Zosteraceae</taxon>
        <taxon>Zostera</taxon>
    </lineage>
</organism>
<dbReference type="AlphaFoldDB" id="A0A0K9PUZ4"/>
<evidence type="ECO:0000259" key="2">
    <source>
        <dbReference type="Pfam" id="PF09588"/>
    </source>
</evidence>
<dbReference type="OrthoDB" id="421276at2759"/>
<keyword evidence="3" id="KW-0269">Exonuclease</keyword>
<dbReference type="Pfam" id="PF09588">
    <property type="entry name" value="YqaJ"/>
    <property type="match status" value="1"/>
</dbReference>
<dbReference type="GO" id="GO:0004527">
    <property type="term" value="F:exonuclease activity"/>
    <property type="evidence" value="ECO:0007669"/>
    <property type="project" value="UniProtKB-KW"/>
</dbReference>
<dbReference type="Proteomes" id="UP000036987">
    <property type="component" value="Unassembled WGS sequence"/>
</dbReference>
<keyword evidence="3" id="KW-0378">Hydrolase</keyword>
<dbReference type="EMBL" id="LFYR01000620">
    <property type="protein sequence ID" value="KMZ72759.1"/>
    <property type="molecule type" value="Genomic_DNA"/>
</dbReference>
<evidence type="ECO:0000256" key="1">
    <source>
        <dbReference type="SAM" id="MobiDB-lite"/>
    </source>
</evidence>